<accession>A0A016QR40</accession>
<evidence type="ECO:0000256" key="6">
    <source>
        <dbReference type="SAM" id="Phobius"/>
    </source>
</evidence>
<protein>
    <recommendedName>
        <fullName evidence="7">Sodium/calcium exchanger membrane region domain-containing protein</fullName>
    </recommendedName>
</protein>
<dbReference type="EMBL" id="JHAC01000020">
    <property type="protein sequence ID" value="EYB68575.1"/>
    <property type="molecule type" value="Genomic_DNA"/>
</dbReference>
<feature type="transmembrane region" description="Helical" evidence="6">
    <location>
        <begin position="6"/>
        <end position="24"/>
    </location>
</feature>
<dbReference type="PATRIC" id="fig|1476583.3.peg.1318"/>
<evidence type="ECO:0000313" key="8">
    <source>
        <dbReference type="EMBL" id="EYB68575.1"/>
    </source>
</evidence>
<dbReference type="OrthoDB" id="153124at2"/>
<dbReference type="InterPro" id="IPR004837">
    <property type="entry name" value="NaCa_Exmemb"/>
</dbReference>
<dbReference type="Pfam" id="PF01699">
    <property type="entry name" value="Na_Ca_ex"/>
    <property type="match status" value="2"/>
</dbReference>
<comment type="caution">
    <text evidence="8">The sequence shown here is derived from an EMBL/GenBank/DDBJ whole genome shotgun (WGS) entry which is preliminary data.</text>
</comment>
<dbReference type="GO" id="GO:0055085">
    <property type="term" value="P:transmembrane transport"/>
    <property type="evidence" value="ECO:0007669"/>
    <property type="project" value="InterPro"/>
</dbReference>
<feature type="transmembrane region" description="Helical" evidence="6">
    <location>
        <begin position="45"/>
        <end position="68"/>
    </location>
</feature>
<reference evidence="8 9" key="1">
    <citation type="submission" date="2014-03" db="EMBL/GenBank/DDBJ databases">
        <title>Draft genome sequence of Deinococcus phoenicis 1P10ME.</title>
        <authorList>
            <person name="Stepanov V.G."/>
            <person name="Vaishampayan P."/>
            <person name="Venkateswaran K."/>
            <person name="Fox G.E."/>
        </authorList>
    </citation>
    <scope>NUCLEOTIDE SEQUENCE [LARGE SCALE GENOMIC DNA]</scope>
    <source>
        <strain evidence="8 9">1P10ME</strain>
    </source>
</reference>
<feature type="transmembrane region" description="Helical" evidence="6">
    <location>
        <begin position="300"/>
        <end position="318"/>
    </location>
</feature>
<keyword evidence="2 6" id="KW-0812">Transmembrane</keyword>
<dbReference type="AlphaFoldDB" id="A0A016QR40"/>
<feature type="transmembrane region" description="Helical" evidence="6">
    <location>
        <begin position="145"/>
        <end position="161"/>
    </location>
</feature>
<feature type="domain" description="Sodium/calcium exchanger membrane region" evidence="7">
    <location>
        <begin position="10"/>
        <end position="149"/>
    </location>
</feature>
<evidence type="ECO:0000259" key="7">
    <source>
        <dbReference type="Pfam" id="PF01699"/>
    </source>
</evidence>
<comment type="subcellular location">
    <subcellularLocation>
        <location evidence="1">Membrane</location>
        <topology evidence="1">Multi-pass membrane protein</topology>
    </subcellularLocation>
</comment>
<evidence type="ECO:0000256" key="4">
    <source>
        <dbReference type="ARBA" id="ARBA00023136"/>
    </source>
</evidence>
<evidence type="ECO:0000256" key="2">
    <source>
        <dbReference type="ARBA" id="ARBA00022692"/>
    </source>
</evidence>
<dbReference type="InterPro" id="IPR044880">
    <property type="entry name" value="NCX_ion-bd_dom_sf"/>
</dbReference>
<dbReference type="Gene3D" id="1.20.1420.30">
    <property type="entry name" value="NCX, central ion-binding region"/>
    <property type="match status" value="2"/>
</dbReference>
<feature type="region of interest" description="Disordered" evidence="5">
    <location>
        <begin position="170"/>
        <end position="190"/>
    </location>
</feature>
<evidence type="ECO:0000256" key="5">
    <source>
        <dbReference type="SAM" id="MobiDB-lite"/>
    </source>
</evidence>
<feature type="transmembrane region" description="Helical" evidence="6">
    <location>
        <begin position="201"/>
        <end position="222"/>
    </location>
</feature>
<keyword evidence="9" id="KW-1185">Reference proteome</keyword>
<evidence type="ECO:0000313" key="9">
    <source>
        <dbReference type="Proteomes" id="UP000020492"/>
    </source>
</evidence>
<feature type="transmembrane region" description="Helical" evidence="6">
    <location>
        <begin position="234"/>
        <end position="257"/>
    </location>
</feature>
<evidence type="ECO:0000256" key="1">
    <source>
        <dbReference type="ARBA" id="ARBA00004141"/>
    </source>
</evidence>
<dbReference type="STRING" id="1476583.DEIPH_ctg020orf0010"/>
<feature type="transmembrane region" description="Helical" evidence="6">
    <location>
        <begin position="74"/>
        <end position="99"/>
    </location>
</feature>
<dbReference type="Proteomes" id="UP000020492">
    <property type="component" value="Unassembled WGS sequence"/>
</dbReference>
<organism evidence="8 9">
    <name type="scientific">Deinococcus phoenicis</name>
    <dbReference type="NCBI Taxonomy" id="1476583"/>
    <lineage>
        <taxon>Bacteria</taxon>
        <taxon>Thermotogati</taxon>
        <taxon>Deinococcota</taxon>
        <taxon>Deinococci</taxon>
        <taxon>Deinococcales</taxon>
        <taxon>Deinococcaceae</taxon>
        <taxon>Deinococcus</taxon>
    </lineage>
</organism>
<feature type="domain" description="Sodium/calcium exchanger membrane region" evidence="7">
    <location>
        <begin position="201"/>
        <end position="346"/>
    </location>
</feature>
<proteinExistence type="predicted"/>
<feature type="transmembrane region" description="Helical" evidence="6">
    <location>
        <begin position="111"/>
        <end position="133"/>
    </location>
</feature>
<dbReference type="GO" id="GO:0016020">
    <property type="term" value="C:membrane"/>
    <property type="evidence" value="ECO:0007669"/>
    <property type="project" value="UniProtKB-SubCell"/>
</dbReference>
<gene>
    <name evidence="8" type="ORF">DEIPH_ctg020orf0010</name>
</gene>
<keyword evidence="3 6" id="KW-1133">Transmembrane helix</keyword>
<keyword evidence="4 6" id="KW-0472">Membrane</keyword>
<evidence type="ECO:0000256" key="3">
    <source>
        <dbReference type="ARBA" id="ARBA00022989"/>
    </source>
</evidence>
<feature type="transmembrane region" description="Helical" evidence="6">
    <location>
        <begin position="269"/>
        <end position="288"/>
    </location>
</feature>
<dbReference type="RefSeq" id="WP_034355737.1">
    <property type="nucleotide sequence ID" value="NZ_JHAC01000020.1"/>
</dbReference>
<feature type="transmembrane region" description="Helical" evidence="6">
    <location>
        <begin position="330"/>
        <end position="350"/>
    </location>
</feature>
<sequence length="354" mass="36668">MFTTLSVPLLLLVFGLAAGAVWVAGVRLSGATDVLGDRLRLGEALGGLILLAVATNLPEIAITVSASVQGHLDLAIGNILGGIAVQTVVLAVLDAFGLGRHAPLTSESRSLNLVLEGSLVTAVLMAVLMGAQLPKAAVWGRLEPAALLVALLWGVGLWLIGRARALPWRPEGPPPTLPPGVQQARRQQDARKQSTSTARAALVFAVAALVTLGAGLVLALSGEALARHLHMSGVLFGATVLSLATALPEISTGLASVRLGDYELAVSDIFGGNAFLPVLFLLASLVSGQAVLPQLQPSDLYLTALGVLLTAVYLYGLVFRSRRQWGLLGLDSWAVLGLYGLGLLGLWLLARPPG</sequence>
<dbReference type="eggNOG" id="COG0530">
    <property type="taxonomic scope" value="Bacteria"/>
</dbReference>
<name>A0A016QR40_9DEIO</name>